<accession>A0A0A8Y2A7</accession>
<organism evidence="1">
    <name type="scientific">Arundo donax</name>
    <name type="common">Giant reed</name>
    <name type="synonym">Donax arundinaceus</name>
    <dbReference type="NCBI Taxonomy" id="35708"/>
    <lineage>
        <taxon>Eukaryota</taxon>
        <taxon>Viridiplantae</taxon>
        <taxon>Streptophyta</taxon>
        <taxon>Embryophyta</taxon>
        <taxon>Tracheophyta</taxon>
        <taxon>Spermatophyta</taxon>
        <taxon>Magnoliopsida</taxon>
        <taxon>Liliopsida</taxon>
        <taxon>Poales</taxon>
        <taxon>Poaceae</taxon>
        <taxon>PACMAD clade</taxon>
        <taxon>Arundinoideae</taxon>
        <taxon>Arundineae</taxon>
        <taxon>Arundo</taxon>
    </lineage>
</organism>
<name>A0A0A8Y2A7_ARUDO</name>
<sequence length="39" mass="4639">MNICGRCVGGMWQRRRRGGGELVLPYWLWKLVPRRRIPA</sequence>
<dbReference type="EMBL" id="GBRH01277599">
    <property type="protein sequence ID" value="JAD20296.1"/>
    <property type="molecule type" value="Transcribed_RNA"/>
</dbReference>
<protein>
    <submittedName>
        <fullName evidence="1">Uncharacterized protein</fullName>
    </submittedName>
</protein>
<proteinExistence type="predicted"/>
<reference evidence="1" key="1">
    <citation type="submission" date="2014-09" db="EMBL/GenBank/DDBJ databases">
        <authorList>
            <person name="Magalhaes I.L.F."/>
            <person name="Oliveira U."/>
            <person name="Santos F.R."/>
            <person name="Vidigal T.H.D.A."/>
            <person name="Brescovit A.D."/>
            <person name="Santos A.J."/>
        </authorList>
    </citation>
    <scope>NUCLEOTIDE SEQUENCE</scope>
    <source>
        <tissue evidence="1">Shoot tissue taken approximately 20 cm above the soil surface</tissue>
    </source>
</reference>
<evidence type="ECO:0000313" key="1">
    <source>
        <dbReference type="EMBL" id="JAD20296.1"/>
    </source>
</evidence>
<reference evidence="1" key="2">
    <citation type="journal article" date="2015" name="Data Brief">
        <title>Shoot transcriptome of the giant reed, Arundo donax.</title>
        <authorList>
            <person name="Barrero R.A."/>
            <person name="Guerrero F.D."/>
            <person name="Moolhuijzen P."/>
            <person name="Goolsby J.A."/>
            <person name="Tidwell J."/>
            <person name="Bellgard S.E."/>
            <person name="Bellgard M.I."/>
        </authorList>
    </citation>
    <scope>NUCLEOTIDE SEQUENCE</scope>
    <source>
        <tissue evidence="1">Shoot tissue taken approximately 20 cm above the soil surface</tissue>
    </source>
</reference>
<dbReference type="AlphaFoldDB" id="A0A0A8Y2A7"/>